<evidence type="ECO:0008006" key="3">
    <source>
        <dbReference type="Google" id="ProtNLM"/>
    </source>
</evidence>
<accession>F4RDJ1</accession>
<dbReference type="SUPFAM" id="SSF52047">
    <property type="entry name" value="RNI-like"/>
    <property type="match status" value="1"/>
</dbReference>
<reference evidence="2" key="1">
    <citation type="journal article" date="2011" name="Proc. Natl. Acad. Sci. U.S.A.">
        <title>Obligate biotrophy features unraveled by the genomic analysis of rust fungi.</title>
        <authorList>
            <person name="Duplessis S."/>
            <person name="Cuomo C.A."/>
            <person name="Lin Y.-C."/>
            <person name="Aerts A."/>
            <person name="Tisserant E."/>
            <person name="Veneault-Fourrey C."/>
            <person name="Joly D.L."/>
            <person name="Hacquard S."/>
            <person name="Amselem J."/>
            <person name="Cantarel B.L."/>
            <person name="Chiu R."/>
            <person name="Coutinho P.M."/>
            <person name="Feau N."/>
            <person name="Field M."/>
            <person name="Frey P."/>
            <person name="Gelhaye E."/>
            <person name="Goldberg J."/>
            <person name="Grabherr M.G."/>
            <person name="Kodira C.D."/>
            <person name="Kohler A."/>
            <person name="Kuees U."/>
            <person name="Lindquist E.A."/>
            <person name="Lucas S.M."/>
            <person name="Mago R."/>
            <person name="Mauceli E."/>
            <person name="Morin E."/>
            <person name="Murat C."/>
            <person name="Pangilinan J.L."/>
            <person name="Park R."/>
            <person name="Pearson M."/>
            <person name="Quesneville H."/>
            <person name="Rouhier N."/>
            <person name="Sakthikumar S."/>
            <person name="Salamov A.A."/>
            <person name="Schmutz J."/>
            <person name="Selles B."/>
            <person name="Shapiro H."/>
            <person name="Tanguay P."/>
            <person name="Tuskan G.A."/>
            <person name="Henrissat B."/>
            <person name="Van de Peer Y."/>
            <person name="Rouze P."/>
            <person name="Ellis J.G."/>
            <person name="Dodds P.N."/>
            <person name="Schein J.E."/>
            <person name="Zhong S."/>
            <person name="Hamelin R.C."/>
            <person name="Grigoriev I.V."/>
            <person name="Szabo L.J."/>
            <person name="Martin F."/>
        </authorList>
    </citation>
    <scope>NUCLEOTIDE SEQUENCE [LARGE SCALE GENOMIC DNA]</scope>
    <source>
        <strain evidence="2">98AG31 / pathotype 3-4-7</strain>
    </source>
</reference>
<dbReference type="HOGENOM" id="CLU_032925_2_0_1"/>
<keyword evidence="2" id="KW-1185">Reference proteome</keyword>
<dbReference type="GeneID" id="18937382"/>
<evidence type="ECO:0000313" key="2">
    <source>
        <dbReference type="Proteomes" id="UP000001072"/>
    </source>
</evidence>
<dbReference type="KEGG" id="mlr:MELLADRAFT_95864"/>
<dbReference type="InterPro" id="IPR032675">
    <property type="entry name" value="LRR_dom_sf"/>
</dbReference>
<dbReference type="EMBL" id="GL883097">
    <property type="protein sequence ID" value="EGG09599.1"/>
    <property type="molecule type" value="Genomic_DNA"/>
</dbReference>
<sequence length="446" mass="51817">MPEQSPQANNKLVPGYLPLEIVSMIVKYFAAQLEIIPSDPMNSADEPFMYLPETKKLLNLRLVSKIWAHVVIPIAFHSIRLISPHSVDCLRNNQQDSILYSTFSPVKRMCIENLFWEKSHWLNSDGELDEEKELKTLDPQFPLVLRVSDVIELFGIKLTELKLKFPARIGIDSDMMCAIKQIKCLKKLNIHSEELPEGSYADPKSLAELLNATPNLESLSIYFPHLEVLQLEPQALSKLRHLWFWYSPRNIKGLHHLIKAAKDSLKVIEYLAYHRQEDPGKAIKPMHKTLESLFIDIIPDHIPDVISNTTFPRLRVMRSIEWPLKDFDLTWILWPIFFHVRTLVTSFECGRPYWRSALENLGEDDLTRSPNLKHIVFTSHPDDVIQQDEALAEDLRIHGIYCHFMPQMNYERILELDLDLNGPMESSYQDENFIDAVEVEEPEVQF</sequence>
<dbReference type="Proteomes" id="UP000001072">
    <property type="component" value="Unassembled WGS sequence"/>
</dbReference>
<dbReference type="InParanoid" id="F4RDJ1"/>
<name>F4RDJ1_MELLP</name>
<dbReference type="Gene3D" id="3.80.10.10">
    <property type="entry name" value="Ribonuclease Inhibitor"/>
    <property type="match status" value="1"/>
</dbReference>
<dbReference type="AlphaFoldDB" id="F4RDJ1"/>
<gene>
    <name evidence="1" type="ORF">MELLADRAFT_95864</name>
</gene>
<protein>
    <recommendedName>
        <fullName evidence="3">F-box domain-containing protein</fullName>
    </recommendedName>
</protein>
<evidence type="ECO:0000313" key="1">
    <source>
        <dbReference type="EMBL" id="EGG09599.1"/>
    </source>
</evidence>
<organism evidence="2">
    <name type="scientific">Melampsora larici-populina (strain 98AG31 / pathotype 3-4-7)</name>
    <name type="common">Poplar leaf rust fungus</name>
    <dbReference type="NCBI Taxonomy" id="747676"/>
    <lineage>
        <taxon>Eukaryota</taxon>
        <taxon>Fungi</taxon>
        <taxon>Dikarya</taxon>
        <taxon>Basidiomycota</taxon>
        <taxon>Pucciniomycotina</taxon>
        <taxon>Pucciniomycetes</taxon>
        <taxon>Pucciniales</taxon>
        <taxon>Melampsoraceae</taxon>
        <taxon>Melampsora</taxon>
    </lineage>
</organism>
<dbReference type="RefSeq" id="XP_007407326.1">
    <property type="nucleotide sequence ID" value="XM_007407264.1"/>
</dbReference>
<dbReference type="VEuPathDB" id="FungiDB:MELLADRAFT_95864"/>
<proteinExistence type="predicted"/>